<protein>
    <submittedName>
        <fullName evidence="4">DNA-binding protein</fullName>
    </submittedName>
</protein>
<evidence type="ECO:0000256" key="2">
    <source>
        <dbReference type="SAM" id="Phobius"/>
    </source>
</evidence>
<evidence type="ECO:0000313" key="4">
    <source>
        <dbReference type="EMBL" id="GEE03554.1"/>
    </source>
</evidence>
<dbReference type="Gene3D" id="1.10.150.320">
    <property type="entry name" value="Photosystem II 12 kDa extrinsic protein"/>
    <property type="match status" value="1"/>
</dbReference>
<dbReference type="GO" id="GO:0003677">
    <property type="term" value="F:DNA binding"/>
    <property type="evidence" value="ECO:0007669"/>
    <property type="project" value="UniProtKB-KW"/>
</dbReference>
<dbReference type="NCBIfam" id="TIGR00426">
    <property type="entry name" value="competence protein ComEA helix-hairpin-helix repeat region"/>
    <property type="match status" value="1"/>
</dbReference>
<proteinExistence type="predicted"/>
<feature type="compositionally biased region" description="Basic and acidic residues" evidence="1">
    <location>
        <begin position="1"/>
        <end position="19"/>
    </location>
</feature>
<dbReference type="SUPFAM" id="SSF47781">
    <property type="entry name" value="RuvA domain 2-like"/>
    <property type="match status" value="1"/>
</dbReference>
<evidence type="ECO:0000313" key="5">
    <source>
        <dbReference type="Proteomes" id="UP000444960"/>
    </source>
</evidence>
<dbReference type="Pfam" id="PF12836">
    <property type="entry name" value="HHH_3"/>
    <property type="match status" value="1"/>
</dbReference>
<keyword evidence="2" id="KW-0812">Transmembrane</keyword>
<sequence>MGMDVRAGRSREAGSDRLARLMRPPEPPGEPDDEPDDDGAVERWGVTAMPDWLDSGAGRRRWSQRESASFECLDDDLDRAHGHTDEEDDDDWVAPRNRWTMLPRAAIGLVLVGLVGCGVAGYSLLRANEPVAPLVAFDEPVRSGVPSGTTPPPTDPTPTEVVVSVVGMVVRPGLIRLPAGSRVADAVERAGGAREGADLLSLNLAQVVNDGDQVLVGRGGGDQVRSAVVGSGGATSTGSDRPHSDGAPVNLNTATPEQLDELPGVGPVTAQAIVAWRDAHGGFGSVDQLAEVDGIGPGRLAKLRPLVTVG</sequence>
<dbReference type="GO" id="GO:0015628">
    <property type="term" value="P:protein secretion by the type II secretion system"/>
    <property type="evidence" value="ECO:0007669"/>
    <property type="project" value="TreeGrafter"/>
</dbReference>
<reference evidence="5" key="1">
    <citation type="submission" date="2019-06" db="EMBL/GenBank/DDBJ databases">
        <title>Gordonia isolated from sludge of a wastewater treatment plant.</title>
        <authorList>
            <person name="Tamura T."/>
            <person name="Aoyama K."/>
            <person name="Kang Y."/>
            <person name="Saito S."/>
            <person name="Akiyama N."/>
            <person name="Yazawa K."/>
            <person name="Gonoi T."/>
            <person name="Mikami Y."/>
        </authorList>
    </citation>
    <scope>NUCLEOTIDE SEQUENCE [LARGE SCALE GENOMIC DNA]</scope>
    <source>
        <strain evidence="5">NBRC 107696</strain>
    </source>
</reference>
<feature type="transmembrane region" description="Helical" evidence="2">
    <location>
        <begin position="105"/>
        <end position="125"/>
    </location>
</feature>
<organism evidence="4 5">
    <name type="scientific">Gordonia spumicola</name>
    <dbReference type="NCBI Taxonomy" id="589161"/>
    <lineage>
        <taxon>Bacteria</taxon>
        <taxon>Bacillati</taxon>
        <taxon>Actinomycetota</taxon>
        <taxon>Actinomycetes</taxon>
        <taxon>Mycobacteriales</taxon>
        <taxon>Gordoniaceae</taxon>
        <taxon>Gordonia</taxon>
    </lineage>
</organism>
<evidence type="ECO:0000259" key="3">
    <source>
        <dbReference type="SMART" id="SM00278"/>
    </source>
</evidence>
<dbReference type="AlphaFoldDB" id="A0A7I9VE18"/>
<keyword evidence="2" id="KW-1133">Transmembrane helix</keyword>
<dbReference type="Pfam" id="PF10531">
    <property type="entry name" value="SLBB"/>
    <property type="match status" value="1"/>
</dbReference>
<dbReference type="PANTHER" id="PTHR21180:SF32">
    <property type="entry name" value="ENDONUCLEASE_EXONUCLEASE_PHOSPHATASE FAMILY DOMAIN-CONTAINING PROTEIN 1"/>
    <property type="match status" value="1"/>
</dbReference>
<dbReference type="InterPro" id="IPR010994">
    <property type="entry name" value="RuvA_2-like"/>
</dbReference>
<dbReference type="EMBL" id="BJOV01000005">
    <property type="protein sequence ID" value="GEE03554.1"/>
    <property type="molecule type" value="Genomic_DNA"/>
</dbReference>
<gene>
    <name evidence="4" type="ORF">nbrc107696_40000</name>
</gene>
<comment type="caution">
    <text evidence="4">The sequence shown here is derived from an EMBL/GenBank/DDBJ whole genome shotgun (WGS) entry which is preliminary data.</text>
</comment>
<dbReference type="InterPro" id="IPR004509">
    <property type="entry name" value="Competence_ComEA_HhH"/>
</dbReference>
<feature type="region of interest" description="Disordered" evidence="1">
    <location>
        <begin position="1"/>
        <end position="41"/>
    </location>
</feature>
<dbReference type="RefSeq" id="WP_161897053.1">
    <property type="nucleotide sequence ID" value="NZ_BJOV01000005.1"/>
</dbReference>
<keyword evidence="5" id="KW-1185">Reference proteome</keyword>
<feature type="domain" description="Helix-hairpin-helix DNA-binding motif class 1" evidence="3">
    <location>
        <begin position="287"/>
        <end position="306"/>
    </location>
</feature>
<name>A0A7I9VE18_9ACTN</name>
<feature type="domain" description="Helix-hairpin-helix DNA-binding motif class 1" evidence="3">
    <location>
        <begin position="257"/>
        <end position="276"/>
    </location>
</feature>
<dbReference type="GO" id="GO:0015627">
    <property type="term" value="C:type II protein secretion system complex"/>
    <property type="evidence" value="ECO:0007669"/>
    <property type="project" value="TreeGrafter"/>
</dbReference>
<dbReference type="InterPro" id="IPR019554">
    <property type="entry name" value="Soluble_ligand-bd"/>
</dbReference>
<dbReference type="PANTHER" id="PTHR21180">
    <property type="entry name" value="ENDONUCLEASE/EXONUCLEASE/PHOSPHATASE FAMILY DOMAIN-CONTAINING PROTEIN 1"/>
    <property type="match status" value="1"/>
</dbReference>
<accession>A0A7I9VE18</accession>
<dbReference type="Gene3D" id="3.10.560.10">
    <property type="entry name" value="Outer membrane lipoprotein wza domain like"/>
    <property type="match status" value="1"/>
</dbReference>
<dbReference type="InterPro" id="IPR051675">
    <property type="entry name" value="Endo/Exo/Phosphatase_dom_1"/>
</dbReference>
<dbReference type="GO" id="GO:0006281">
    <property type="term" value="P:DNA repair"/>
    <property type="evidence" value="ECO:0007669"/>
    <property type="project" value="InterPro"/>
</dbReference>
<keyword evidence="2" id="KW-0472">Membrane</keyword>
<keyword evidence="4" id="KW-0238">DNA-binding</keyword>
<dbReference type="Proteomes" id="UP000444960">
    <property type="component" value="Unassembled WGS sequence"/>
</dbReference>
<dbReference type="SMART" id="SM00278">
    <property type="entry name" value="HhH1"/>
    <property type="match status" value="2"/>
</dbReference>
<evidence type="ECO:0000256" key="1">
    <source>
        <dbReference type="SAM" id="MobiDB-lite"/>
    </source>
</evidence>
<feature type="region of interest" description="Disordered" evidence="1">
    <location>
        <begin position="230"/>
        <end position="252"/>
    </location>
</feature>
<dbReference type="OrthoDB" id="9758724at2"/>
<dbReference type="InterPro" id="IPR003583">
    <property type="entry name" value="Hlx-hairpin-Hlx_DNA-bd_motif"/>
</dbReference>
<feature type="compositionally biased region" description="Acidic residues" evidence="1">
    <location>
        <begin position="29"/>
        <end position="39"/>
    </location>
</feature>